<feature type="domain" description="C2H2-type" evidence="5">
    <location>
        <begin position="138"/>
        <end position="165"/>
    </location>
</feature>
<dbReference type="PANTHER" id="PTHR23235:SF120">
    <property type="entry name" value="KRUPPEL-LIKE FACTOR 15"/>
    <property type="match status" value="1"/>
</dbReference>
<protein>
    <submittedName>
        <fullName evidence="6 7">Zinc finger protein, putative</fullName>
    </submittedName>
</protein>
<evidence type="ECO:0000259" key="5">
    <source>
        <dbReference type="PROSITE" id="PS50157"/>
    </source>
</evidence>
<proteinExistence type="predicted"/>
<dbReference type="EnsemblMetazoa" id="ISCW005848-RA">
    <property type="protein sequence ID" value="ISCW005848-PA"/>
    <property type="gene ID" value="ISCW005848"/>
</dbReference>
<dbReference type="HOGENOM" id="CLU_1497870_0_0_1"/>
<keyword evidence="2 4" id="KW-0863">Zinc-finger</keyword>
<dbReference type="Proteomes" id="UP000001555">
    <property type="component" value="Unassembled WGS sequence"/>
</dbReference>
<reference evidence="6 8" key="1">
    <citation type="submission" date="2008-03" db="EMBL/GenBank/DDBJ databases">
        <title>Annotation of Ixodes scapularis.</title>
        <authorList>
            <consortium name="Ixodes scapularis Genome Project Consortium"/>
            <person name="Caler E."/>
            <person name="Hannick L.I."/>
            <person name="Bidwell S."/>
            <person name="Joardar V."/>
            <person name="Thiagarajan M."/>
            <person name="Amedeo P."/>
            <person name="Galinsky K.J."/>
            <person name="Schobel S."/>
            <person name="Inman J."/>
            <person name="Hostetler J."/>
            <person name="Miller J."/>
            <person name="Hammond M."/>
            <person name="Megy K."/>
            <person name="Lawson D."/>
            <person name="Kodira C."/>
            <person name="Sutton G."/>
            <person name="Meyer J."/>
            <person name="Hill C.A."/>
            <person name="Birren B."/>
            <person name="Nene V."/>
            <person name="Collins F."/>
            <person name="Alarcon-Chaidez F."/>
            <person name="Wikel S."/>
            <person name="Strausberg R."/>
        </authorList>
    </citation>
    <scope>NUCLEOTIDE SEQUENCE [LARGE SCALE GENOMIC DNA]</scope>
    <source>
        <strain evidence="8">Wikel</strain>
        <strain evidence="6">Wikel colony</strain>
    </source>
</reference>
<accession>B7PQ69</accession>
<sequence length="180" mass="19922">MLAGLLDVAHDSFKWDPCSDSALFAPAAPELDRDGSGEPFLPGPSCPILYPDEASLERRRPSHVGARPFACHVCPMTFSKNFKWDPCSDSALFAPAAPELDRDGSGEPFLPGPSCPILYPDEASLERRRPSHVGARPFACHVCPMTFSKKWNLMRHVRAHTGERRFGCIRCHGTFTEKAR</sequence>
<dbReference type="AlphaFoldDB" id="B7PQ69"/>
<name>B7PQ69_IXOSC</name>
<dbReference type="PANTHER" id="PTHR23235">
    <property type="entry name" value="KRUEPPEL-LIKE TRANSCRIPTION FACTOR"/>
    <property type="match status" value="1"/>
</dbReference>
<dbReference type="VEuPathDB" id="VectorBase:ISCW005848"/>
<dbReference type="PROSITE" id="PS50157">
    <property type="entry name" value="ZINC_FINGER_C2H2_2"/>
    <property type="match status" value="1"/>
</dbReference>
<evidence type="ECO:0000313" key="8">
    <source>
        <dbReference type="Proteomes" id="UP000001555"/>
    </source>
</evidence>
<evidence type="ECO:0000256" key="1">
    <source>
        <dbReference type="ARBA" id="ARBA00022723"/>
    </source>
</evidence>
<dbReference type="EMBL" id="ABJB010128709">
    <property type="status" value="NOT_ANNOTATED_CDS"/>
    <property type="molecule type" value="Genomic_DNA"/>
</dbReference>
<dbReference type="Pfam" id="PF00096">
    <property type="entry name" value="zf-C2H2"/>
    <property type="match status" value="1"/>
</dbReference>
<dbReference type="InParanoid" id="B7PQ69"/>
<evidence type="ECO:0000256" key="3">
    <source>
        <dbReference type="ARBA" id="ARBA00022833"/>
    </source>
</evidence>
<dbReference type="SUPFAM" id="SSF57667">
    <property type="entry name" value="beta-beta-alpha zinc fingers"/>
    <property type="match status" value="1"/>
</dbReference>
<gene>
    <name evidence="6" type="ORF">IscW_ISCW005848</name>
</gene>
<keyword evidence="3" id="KW-0862">Zinc</keyword>
<dbReference type="PaxDb" id="6945-B7PQ69"/>
<organism>
    <name type="scientific">Ixodes scapularis</name>
    <name type="common">Black-legged tick</name>
    <name type="synonym">Deer tick</name>
    <dbReference type="NCBI Taxonomy" id="6945"/>
    <lineage>
        <taxon>Eukaryota</taxon>
        <taxon>Metazoa</taxon>
        <taxon>Ecdysozoa</taxon>
        <taxon>Arthropoda</taxon>
        <taxon>Chelicerata</taxon>
        <taxon>Arachnida</taxon>
        <taxon>Acari</taxon>
        <taxon>Parasitiformes</taxon>
        <taxon>Ixodida</taxon>
        <taxon>Ixodoidea</taxon>
        <taxon>Ixodidae</taxon>
        <taxon>Ixodinae</taxon>
        <taxon>Ixodes</taxon>
    </lineage>
</organism>
<dbReference type="EMBL" id="ABJB010583830">
    <property type="status" value="NOT_ANNOTATED_CDS"/>
    <property type="molecule type" value="Genomic_DNA"/>
</dbReference>
<dbReference type="InterPro" id="IPR013087">
    <property type="entry name" value="Znf_C2H2_type"/>
</dbReference>
<dbReference type="SMART" id="SM00355">
    <property type="entry name" value="ZnF_C2H2"/>
    <property type="match status" value="1"/>
</dbReference>
<evidence type="ECO:0000256" key="4">
    <source>
        <dbReference type="PROSITE-ProRule" id="PRU00042"/>
    </source>
</evidence>
<keyword evidence="1" id="KW-0479">Metal-binding</keyword>
<dbReference type="FunFam" id="3.30.160.60:FF:004553">
    <property type="match status" value="1"/>
</dbReference>
<evidence type="ECO:0000256" key="2">
    <source>
        <dbReference type="ARBA" id="ARBA00022771"/>
    </source>
</evidence>
<dbReference type="EMBL" id="DS762878">
    <property type="protein sequence ID" value="EEC08741.1"/>
    <property type="molecule type" value="Genomic_DNA"/>
</dbReference>
<dbReference type="GO" id="GO:0008270">
    <property type="term" value="F:zinc ion binding"/>
    <property type="evidence" value="ECO:0007669"/>
    <property type="project" value="UniProtKB-KW"/>
</dbReference>
<keyword evidence="8" id="KW-1185">Reference proteome</keyword>
<dbReference type="VEuPathDB" id="VectorBase:ISCI005848"/>
<evidence type="ECO:0000313" key="6">
    <source>
        <dbReference type="EMBL" id="EEC08741.1"/>
    </source>
</evidence>
<dbReference type="InterPro" id="IPR036236">
    <property type="entry name" value="Znf_C2H2_sf"/>
</dbReference>
<evidence type="ECO:0000313" key="7">
    <source>
        <dbReference type="EnsemblMetazoa" id="ISCW005848-PA"/>
    </source>
</evidence>
<dbReference type="Gene3D" id="3.30.160.60">
    <property type="entry name" value="Classic Zinc Finger"/>
    <property type="match status" value="1"/>
</dbReference>
<reference evidence="7" key="2">
    <citation type="submission" date="2020-05" db="UniProtKB">
        <authorList>
            <consortium name="EnsemblMetazoa"/>
        </authorList>
    </citation>
    <scope>IDENTIFICATION</scope>
    <source>
        <strain evidence="7">wikel</strain>
    </source>
</reference>
<dbReference type="PROSITE" id="PS00028">
    <property type="entry name" value="ZINC_FINGER_C2H2_1"/>
    <property type="match status" value="1"/>
</dbReference>